<dbReference type="AlphaFoldDB" id="A0A1I6IRL5"/>
<dbReference type="EMBL" id="FOYT01000004">
    <property type="protein sequence ID" value="SFR69396.1"/>
    <property type="molecule type" value="Genomic_DNA"/>
</dbReference>
<evidence type="ECO:0000313" key="2">
    <source>
        <dbReference type="Proteomes" id="UP000198531"/>
    </source>
</evidence>
<evidence type="ECO:0008006" key="3">
    <source>
        <dbReference type="Google" id="ProtNLM"/>
    </source>
</evidence>
<sequence length="96" mass="11172">MDQPTRRRESEESWMRIVDKLLDEEVESSEELRVTVDDLEVDVPLSFGEDAQRATWRFDGTVNVSVDGRRGPLADWFALWLRDARERSSDDSKASR</sequence>
<gene>
    <name evidence="1" type="ORF">SAMN04487947_3610</name>
</gene>
<organism evidence="1 2">
    <name type="scientific">Halogeometricum rufum</name>
    <dbReference type="NCBI Taxonomy" id="553469"/>
    <lineage>
        <taxon>Archaea</taxon>
        <taxon>Methanobacteriati</taxon>
        <taxon>Methanobacteriota</taxon>
        <taxon>Stenosarchaea group</taxon>
        <taxon>Halobacteria</taxon>
        <taxon>Halobacteriales</taxon>
        <taxon>Haloferacaceae</taxon>
        <taxon>Halogeometricum</taxon>
    </lineage>
</organism>
<protein>
    <recommendedName>
        <fullName evidence="3">Amphi-Trp domain-containing protein</fullName>
    </recommendedName>
</protein>
<dbReference type="OrthoDB" id="333770at2157"/>
<dbReference type="Proteomes" id="UP000198531">
    <property type="component" value="Unassembled WGS sequence"/>
</dbReference>
<reference evidence="2" key="1">
    <citation type="submission" date="2016-10" db="EMBL/GenBank/DDBJ databases">
        <authorList>
            <person name="Varghese N."/>
            <person name="Submissions S."/>
        </authorList>
    </citation>
    <scope>NUCLEOTIDE SEQUENCE [LARGE SCALE GENOMIC DNA]</scope>
    <source>
        <strain evidence="2">CGMCC 1.7736</strain>
    </source>
</reference>
<evidence type="ECO:0000313" key="1">
    <source>
        <dbReference type="EMBL" id="SFR69396.1"/>
    </source>
</evidence>
<proteinExistence type="predicted"/>
<dbReference type="RefSeq" id="WP_089810224.1">
    <property type="nucleotide sequence ID" value="NZ_FOYT01000004.1"/>
</dbReference>
<dbReference type="STRING" id="553469.SAMN04487947_3610"/>
<accession>A0A1I6IRL5</accession>
<keyword evidence="2" id="KW-1185">Reference proteome</keyword>
<name>A0A1I6IRL5_9EURY</name>